<evidence type="ECO:0000313" key="2">
    <source>
        <dbReference type="Proteomes" id="UP001605036"/>
    </source>
</evidence>
<gene>
    <name evidence="1" type="ORF">R1flu_003522</name>
</gene>
<accession>A0ABD1YCB1</accession>
<protein>
    <submittedName>
        <fullName evidence="1">Uncharacterized protein</fullName>
    </submittedName>
</protein>
<dbReference type="AlphaFoldDB" id="A0ABD1YCB1"/>
<sequence length="79" mass="8640">MSGGIARELAPVGDPESDADLVYRTLWHQDDEQAMFGLRFTKLLGLNAQGRGKSRYGKDDLAEELAISLSQLVSRLSSS</sequence>
<reference evidence="1 2" key="1">
    <citation type="submission" date="2024-09" db="EMBL/GenBank/DDBJ databases">
        <title>Chromosome-scale assembly of Riccia fluitans.</title>
        <authorList>
            <person name="Paukszto L."/>
            <person name="Sawicki J."/>
            <person name="Karawczyk K."/>
            <person name="Piernik-Szablinska J."/>
            <person name="Szczecinska M."/>
            <person name="Mazdziarz M."/>
        </authorList>
    </citation>
    <scope>NUCLEOTIDE SEQUENCE [LARGE SCALE GENOMIC DNA]</scope>
    <source>
        <strain evidence="1">Rf_01</strain>
        <tissue evidence="1">Aerial parts of the thallus</tissue>
    </source>
</reference>
<evidence type="ECO:0000313" key="1">
    <source>
        <dbReference type="EMBL" id="KAL2623317.1"/>
    </source>
</evidence>
<proteinExistence type="predicted"/>
<keyword evidence="2" id="KW-1185">Reference proteome</keyword>
<organism evidence="1 2">
    <name type="scientific">Riccia fluitans</name>
    <dbReference type="NCBI Taxonomy" id="41844"/>
    <lineage>
        <taxon>Eukaryota</taxon>
        <taxon>Viridiplantae</taxon>
        <taxon>Streptophyta</taxon>
        <taxon>Embryophyta</taxon>
        <taxon>Marchantiophyta</taxon>
        <taxon>Marchantiopsida</taxon>
        <taxon>Marchantiidae</taxon>
        <taxon>Marchantiales</taxon>
        <taxon>Ricciaceae</taxon>
        <taxon>Riccia</taxon>
    </lineage>
</organism>
<dbReference type="EMBL" id="JBHFFA010000006">
    <property type="protein sequence ID" value="KAL2623317.1"/>
    <property type="molecule type" value="Genomic_DNA"/>
</dbReference>
<name>A0ABD1YCB1_9MARC</name>
<dbReference type="Proteomes" id="UP001605036">
    <property type="component" value="Unassembled WGS sequence"/>
</dbReference>
<comment type="caution">
    <text evidence="1">The sequence shown here is derived from an EMBL/GenBank/DDBJ whole genome shotgun (WGS) entry which is preliminary data.</text>
</comment>